<dbReference type="Gene3D" id="2.170.190.11">
    <property type="entry name" value="Molybdopterin biosynthesis moea protein, domain 3"/>
    <property type="match status" value="1"/>
</dbReference>
<evidence type="ECO:0000256" key="1">
    <source>
        <dbReference type="ARBA" id="ARBA00005046"/>
    </source>
</evidence>
<dbReference type="SMART" id="SM00852">
    <property type="entry name" value="MoCF_biosynth"/>
    <property type="match status" value="1"/>
</dbReference>
<comment type="pathway">
    <text evidence="1">Cofactor biosynthesis; molybdopterin biosynthesis.</text>
</comment>
<feature type="domain" description="MoaB/Mog" evidence="3">
    <location>
        <begin position="168"/>
        <end position="305"/>
    </location>
</feature>
<reference evidence="4 5" key="1">
    <citation type="journal article" date="2015" name="Int. J. Syst. Evol. Microbiol.">
        <title>Methanoculleus taiwanensis sp. nov., a methanogen isolated from deep marine sediment at the deformation front area near Taiwan.</title>
        <authorList>
            <person name="Weng C.Y."/>
            <person name="Chen S.C."/>
            <person name="Lai M.C."/>
            <person name="Wu S.Y."/>
            <person name="Lin S."/>
            <person name="Yang T.F."/>
            <person name="Chen P.C."/>
        </authorList>
    </citation>
    <scope>NUCLEOTIDE SEQUENCE [LARGE SCALE GENOMIC DNA]</scope>
    <source>
        <strain evidence="4 5">CYW4</strain>
    </source>
</reference>
<dbReference type="Pfam" id="PF03454">
    <property type="entry name" value="MoeA_C"/>
    <property type="match status" value="1"/>
</dbReference>
<keyword evidence="2" id="KW-0501">Molybdenum cofactor biosynthesis</keyword>
<dbReference type="PANTHER" id="PTHR10192">
    <property type="entry name" value="MOLYBDOPTERIN BIOSYNTHESIS PROTEIN"/>
    <property type="match status" value="1"/>
</dbReference>
<name>A0A498H2Z6_9EURY</name>
<dbReference type="SUPFAM" id="SSF53218">
    <property type="entry name" value="Molybdenum cofactor biosynthesis proteins"/>
    <property type="match status" value="1"/>
</dbReference>
<dbReference type="InterPro" id="IPR005110">
    <property type="entry name" value="MoeA_linker/N"/>
</dbReference>
<organism evidence="4 5">
    <name type="scientific">Methanoculleus taiwanensis</name>
    <dbReference type="NCBI Taxonomy" id="1550565"/>
    <lineage>
        <taxon>Archaea</taxon>
        <taxon>Methanobacteriati</taxon>
        <taxon>Methanobacteriota</taxon>
        <taxon>Stenosarchaea group</taxon>
        <taxon>Methanomicrobia</taxon>
        <taxon>Methanomicrobiales</taxon>
        <taxon>Methanomicrobiaceae</taxon>
        <taxon>Methanoculleus</taxon>
    </lineage>
</organism>
<comment type="caution">
    <text evidence="4">The sequence shown here is derived from an EMBL/GenBank/DDBJ whole genome shotgun (WGS) entry which is preliminary data.</text>
</comment>
<dbReference type="SUPFAM" id="SSF53850">
    <property type="entry name" value="Periplasmic binding protein-like II"/>
    <property type="match status" value="1"/>
</dbReference>
<accession>A0A498H2Z6</accession>
<dbReference type="NCBIfam" id="TIGR00177">
    <property type="entry name" value="molyb_syn"/>
    <property type="match status" value="1"/>
</dbReference>
<dbReference type="Pfam" id="PF12727">
    <property type="entry name" value="PBP_like"/>
    <property type="match status" value="1"/>
</dbReference>
<dbReference type="Pfam" id="PF00994">
    <property type="entry name" value="MoCF_biosynth"/>
    <property type="match status" value="1"/>
</dbReference>
<dbReference type="InterPro" id="IPR038987">
    <property type="entry name" value="MoeA-like"/>
</dbReference>
<evidence type="ECO:0000313" key="5">
    <source>
        <dbReference type="Proteomes" id="UP000290932"/>
    </source>
</evidence>
<evidence type="ECO:0000259" key="3">
    <source>
        <dbReference type="SMART" id="SM00852"/>
    </source>
</evidence>
<dbReference type="GO" id="GO:0061599">
    <property type="term" value="F:molybdopterin molybdotransferase activity"/>
    <property type="evidence" value="ECO:0007669"/>
    <property type="project" value="TreeGrafter"/>
</dbReference>
<dbReference type="PROSITE" id="PS01079">
    <property type="entry name" value="MOCF_BIOSYNTHESIS_2"/>
    <property type="match status" value="1"/>
</dbReference>
<dbReference type="InterPro" id="IPR024370">
    <property type="entry name" value="PBP_domain"/>
</dbReference>
<sequence length="633" mass="67001">MPHRYLTLTARADALSLMKQKFPPPNHIETVLLEHSVGRVTAKPLYACHSVPPGNVAAMDGYAVQSHETVGAGDRRPKTLAQAHRVNTGEVVPGMYDAVIMIEDVWQEDGRIIIRKAAAPGQFIRRAGEDIRAGDLIVPRGHQIRPFDIGALGAYGISNVPVRAVHVGLIPTGSDLVPIGQAPLPGETVESNTCMAGAYLAGMGATSRRYGSVPDDTGRICEAITAAVRENDMVIISAGTSAGTRDFTAAAIATLGEVLVHGIAARPGKPVVIGSVDNKPVLGLPGNPVATQTMLRELVAPLLERWGLSPYQRYERTVRLARTVTSDLGFEEFVPVSVGRVGDRYSAAPHPRGGGVQMAAVRANGYIRIPASGEGFAAGCEIPVSLTVPPGYVDRTLLCIGVRDPAITELADFLAEEGYLLHCCATDTIGALLALQENSCYAAPVMVPKCEPLVRELAGRYCPDANPLRVRIAAREIGIASADGLELSDLASARVAAPLRGTAPRVLLDALLPEHGIDPYSLSIAAEVRSHDSAAAAVSGGVADAGVCSAGAAAAAHLRFVPLGSESYELWFRQEVRDDSGIREILRILGSPGFSSRLCDRWDYQTDRMGEMLPGFRENLSGDAAGAMERSIS</sequence>
<dbReference type="PANTHER" id="PTHR10192:SF16">
    <property type="entry name" value="MOLYBDOPTERIN MOLYBDENUMTRANSFERASE"/>
    <property type="match status" value="1"/>
</dbReference>
<dbReference type="Proteomes" id="UP000290932">
    <property type="component" value="Unassembled WGS sequence"/>
</dbReference>
<dbReference type="Gene3D" id="3.90.105.10">
    <property type="entry name" value="Molybdopterin biosynthesis moea protein, domain 2"/>
    <property type="match status" value="1"/>
</dbReference>
<dbReference type="InterPro" id="IPR036688">
    <property type="entry name" value="MoeA_C_domain_IV_sf"/>
</dbReference>
<dbReference type="InterPro" id="IPR005111">
    <property type="entry name" value="MoeA_C_domain_IV"/>
</dbReference>
<dbReference type="GO" id="GO:0005829">
    <property type="term" value="C:cytosol"/>
    <property type="evidence" value="ECO:0007669"/>
    <property type="project" value="TreeGrafter"/>
</dbReference>
<dbReference type="Pfam" id="PF03453">
    <property type="entry name" value="MoeA_N"/>
    <property type="match status" value="1"/>
</dbReference>
<dbReference type="OrthoDB" id="31371at2157"/>
<dbReference type="AlphaFoldDB" id="A0A498H2Z6"/>
<gene>
    <name evidence="4" type="ORF">ABH15_10455</name>
</gene>
<dbReference type="SUPFAM" id="SSF63882">
    <property type="entry name" value="MoeA N-terminal region -like"/>
    <property type="match status" value="1"/>
</dbReference>
<dbReference type="InterPro" id="IPR036135">
    <property type="entry name" value="MoeA_linker/N_sf"/>
</dbReference>
<dbReference type="EMBL" id="LHQS01000002">
    <property type="protein sequence ID" value="RXE56480.1"/>
    <property type="molecule type" value="Genomic_DNA"/>
</dbReference>
<dbReference type="CDD" id="cd00887">
    <property type="entry name" value="MoeA"/>
    <property type="match status" value="1"/>
</dbReference>
<keyword evidence="5" id="KW-1185">Reference proteome</keyword>
<evidence type="ECO:0000313" key="4">
    <source>
        <dbReference type="EMBL" id="RXE56480.1"/>
    </source>
</evidence>
<dbReference type="InterPro" id="IPR036425">
    <property type="entry name" value="MoaB/Mog-like_dom_sf"/>
</dbReference>
<dbReference type="RefSeq" id="WP_128694276.1">
    <property type="nucleotide sequence ID" value="NZ_LHQS01000002.1"/>
</dbReference>
<dbReference type="Gene3D" id="3.40.980.10">
    <property type="entry name" value="MoaB/Mog-like domain"/>
    <property type="match status" value="1"/>
</dbReference>
<dbReference type="UniPathway" id="UPA00344"/>
<dbReference type="SUPFAM" id="SSF63867">
    <property type="entry name" value="MoeA C-terminal domain-like"/>
    <property type="match status" value="1"/>
</dbReference>
<dbReference type="InterPro" id="IPR008284">
    <property type="entry name" value="MoCF_biosynth_CS"/>
</dbReference>
<proteinExistence type="predicted"/>
<dbReference type="InterPro" id="IPR001453">
    <property type="entry name" value="MoaB/Mog_dom"/>
</dbReference>
<dbReference type="GO" id="GO:0006777">
    <property type="term" value="P:Mo-molybdopterin cofactor biosynthetic process"/>
    <property type="evidence" value="ECO:0007669"/>
    <property type="project" value="UniProtKB-KW"/>
</dbReference>
<protein>
    <submittedName>
        <fullName evidence="4">Molybdenum cofactor biosynthesis protein</fullName>
    </submittedName>
</protein>
<dbReference type="Gene3D" id="2.40.340.10">
    <property type="entry name" value="MoeA, C-terminal, domain IV"/>
    <property type="match status" value="1"/>
</dbReference>
<evidence type="ECO:0000256" key="2">
    <source>
        <dbReference type="ARBA" id="ARBA00023150"/>
    </source>
</evidence>
<dbReference type="Gene3D" id="3.40.190.10">
    <property type="entry name" value="Periplasmic binding protein-like II"/>
    <property type="match status" value="1"/>
</dbReference>